<dbReference type="InterPro" id="IPR050415">
    <property type="entry name" value="MRET"/>
</dbReference>
<dbReference type="PRINTS" id="PR00371">
    <property type="entry name" value="FPNCR"/>
</dbReference>
<protein>
    <submittedName>
        <fullName evidence="3">2Fe-2S iron-sulfur cluster binding domain-containing protein</fullName>
    </submittedName>
</protein>
<sequence>MAKVRHESAWYPLEPGETVLDGLLRQGVHVPHACRAGACQSCLMRATSGAVPEAAQVGLKDTLKARGYFLACACRPQAGTALEVAGASELRVPARIVDLESLSGDVVAVRLEVEAPFDYRAGQYVTVVREDGLARSYSLASLPREDRLELHVRLVPGGAMSGWFARDVRPGERVHVQGPAGDCFYVPGQPEAPLLLAGTGTGLAPLYGIVRDALEAGHTGPIHLFHGALEPRGLYLVDALRALAARHPNLHYRPLVLAGGDGDVEEGPLEARILASLPKRPVGWRAFLCGNPEAVLSLRKKLFLTGFSLKDIHADAFLPSTPRAGPVAGAA</sequence>
<organism evidence="3 4">
    <name type="scientific">Corallococcus exercitus</name>
    <dbReference type="NCBI Taxonomy" id="2316736"/>
    <lineage>
        <taxon>Bacteria</taxon>
        <taxon>Pseudomonadati</taxon>
        <taxon>Myxococcota</taxon>
        <taxon>Myxococcia</taxon>
        <taxon>Myxococcales</taxon>
        <taxon>Cystobacterineae</taxon>
        <taxon>Myxococcaceae</taxon>
        <taxon>Corallococcus</taxon>
    </lineage>
</organism>
<dbReference type="SUPFAM" id="SSF52343">
    <property type="entry name" value="Ferredoxin reductase-like, C-terminal NADP-linked domain"/>
    <property type="match status" value="1"/>
</dbReference>
<dbReference type="OrthoDB" id="9786134at2"/>
<dbReference type="Pfam" id="PF00175">
    <property type="entry name" value="NAD_binding_1"/>
    <property type="match status" value="1"/>
</dbReference>
<dbReference type="Pfam" id="PF00970">
    <property type="entry name" value="FAD_binding_6"/>
    <property type="match status" value="1"/>
</dbReference>
<dbReference type="GO" id="GO:0016491">
    <property type="term" value="F:oxidoreductase activity"/>
    <property type="evidence" value="ECO:0007669"/>
    <property type="project" value="InterPro"/>
</dbReference>
<dbReference type="InterPro" id="IPR017938">
    <property type="entry name" value="Riboflavin_synthase-like_b-brl"/>
</dbReference>
<dbReference type="AlphaFoldDB" id="A0A3A8I6C7"/>
<dbReference type="Gene3D" id="3.10.20.30">
    <property type="match status" value="1"/>
</dbReference>
<evidence type="ECO:0000313" key="4">
    <source>
        <dbReference type="Proteomes" id="UP000563426"/>
    </source>
</evidence>
<dbReference type="PROSITE" id="PS51384">
    <property type="entry name" value="FAD_FR"/>
    <property type="match status" value="1"/>
</dbReference>
<evidence type="ECO:0000259" key="1">
    <source>
        <dbReference type="PROSITE" id="PS51085"/>
    </source>
</evidence>
<proteinExistence type="predicted"/>
<evidence type="ECO:0000259" key="2">
    <source>
        <dbReference type="PROSITE" id="PS51384"/>
    </source>
</evidence>
<dbReference type="PROSITE" id="PS51085">
    <property type="entry name" value="2FE2S_FER_2"/>
    <property type="match status" value="1"/>
</dbReference>
<dbReference type="GO" id="GO:0051536">
    <property type="term" value="F:iron-sulfur cluster binding"/>
    <property type="evidence" value="ECO:0007669"/>
    <property type="project" value="InterPro"/>
</dbReference>
<feature type="domain" description="FAD-binding FR-type" evidence="2">
    <location>
        <begin position="89"/>
        <end position="186"/>
    </location>
</feature>
<dbReference type="Gene3D" id="3.40.50.80">
    <property type="entry name" value="Nucleotide-binding domain of ferredoxin-NADP reductase (FNR) module"/>
    <property type="match status" value="1"/>
</dbReference>
<dbReference type="InterPro" id="IPR001433">
    <property type="entry name" value="OxRdtase_FAD/NAD-bd"/>
</dbReference>
<dbReference type="CDD" id="cd06194">
    <property type="entry name" value="FNR_N-term_Iron_sulfur_binding"/>
    <property type="match status" value="1"/>
</dbReference>
<dbReference type="InterPro" id="IPR008333">
    <property type="entry name" value="Cbr1-like_FAD-bd_dom"/>
</dbReference>
<dbReference type="InterPro" id="IPR001041">
    <property type="entry name" value="2Fe-2S_ferredoxin-type"/>
</dbReference>
<dbReference type="Gene3D" id="2.40.30.10">
    <property type="entry name" value="Translation factors"/>
    <property type="match status" value="1"/>
</dbReference>
<keyword evidence="4" id="KW-1185">Reference proteome</keyword>
<dbReference type="SUPFAM" id="SSF54292">
    <property type="entry name" value="2Fe-2S ferredoxin-like"/>
    <property type="match status" value="1"/>
</dbReference>
<feature type="domain" description="2Fe-2S ferredoxin-type" evidence="1">
    <location>
        <begin position="1"/>
        <end position="88"/>
    </location>
</feature>
<dbReference type="RefSeq" id="WP_120525716.1">
    <property type="nucleotide sequence ID" value="NZ_JABFJV010000022.1"/>
</dbReference>
<dbReference type="PANTHER" id="PTHR47354">
    <property type="entry name" value="NADH OXIDOREDUCTASE HCR"/>
    <property type="match status" value="1"/>
</dbReference>
<reference evidence="3 4" key="1">
    <citation type="submission" date="2020-05" db="EMBL/GenBank/DDBJ databases">
        <authorList>
            <person name="Whitworth D."/>
        </authorList>
    </citation>
    <scope>NUCLEOTIDE SEQUENCE [LARGE SCALE GENOMIC DNA]</scope>
    <source>
        <strain evidence="3 4">AB043B</strain>
    </source>
</reference>
<dbReference type="SUPFAM" id="SSF63380">
    <property type="entry name" value="Riboflavin synthase domain-like"/>
    <property type="match status" value="1"/>
</dbReference>
<dbReference type="PRINTS" id="PR00410">
    <property type="entry name" value="PHEHYDRXLASE"/>
</dbReference>
<dbReference type="InterPro" id="IPR017927">
    <property type="entry name" value="FAD-bd_FR_type"/>
</dbReference>
<name>A0A3A8I6C7_9BACT</name>
<accession>A0A3A8I6C7</accession>
<dbReference type="InterPro" id="IPR001709">
    <property type="entry name" value="Flavoprot_Pyr_Nucl_cyt_Rdtase"/>
</dbReference>
<dbReference type="CDD" id="cd00207">
    <property type="entry name" value="fer2"/>
    <property type="match status" value="1"/>
</dbReference>
<dbReference type="PANTHER" id="PTHR47354:SF5">
    <property type="entry name" value="PROTEIN RFBI"/>
    <property type="match status" value="1"/>
</dbReference>
<dbReference type="InterPro" id="IPR036010">
    <property type="entry name" value="2Fe-2S_ferredoxin-like_sf"/>
</dbReference>
<evidence type="ECO:0000313" key="3">
    <source>
        <dbReference type="EMBL" id="NOK32830.1"/>
    </source>
</evidence>
<dbReference type="Pfam" id="PF00111">
    <property type="entry name" value="Fer2"/>
    <property type="match status" value="1"/>
</dbReference>
<dbReference type="InterPro" id="IPR039261">
    <property type="entry name" value="FNR_nucleotide-bd"/>
</dbReference>
<gene>
    <name evidence="3" type="ORF">HMI49_06425</name>
</gene>
<dbReference type="Proteomes" id="UP000563426">
    <property type="component" value="Unassembled WGS sequence"/>
</dbReference>
<comment type="caution">
    <text evidence="3">The sequence shown here is derived from an EMBL/GenBank/DDBJ whole genome shotgun (WGS) entry which is preliminary data.</text>
</comment>
<dbReference type="InterPro" id="IPR012675">
    <property type="entry name" value="Beta-grasp_dom_sf"/>
</dbReference>
<dbReference type="EMBL" id="JABFJV010000022">
    <property type="protein sequence ID" value="NOK32830.1"/>
    <property type="molecule type" value="Genomic_DNA"/>
</dbReference>